<dbReference type="Pfam" id="PF00386">
    <property type="entry name" value="C1q"/>
    <property type="match status" value="1"/>
</dbReference>
<name>A0AA88XEB2_PINIB</name>
<evidence type="ECO:0000256" key="2">
    <source>
        <dbReference type="ARBA" id="ARBA00022525"/>
    </source>
</evidence>
<evidence type="ECO:0000313" key="6">
    <source>
        <dbReference type="Proteomes" id="UP001186944"/>
    </source>
</evidence>
<dbReference type="InterPro" id="IPR008983">
    <property type="entry name" value="Tumour_necrosis_fac-like_dom"/>
</dbReference>
<feature type="non-terminal residue" evidence="5">
    <location>
        <position position="1"/>
    </location>
</feature>
<dbReference type="InterPro" id="IPR001073">
    <property type="entry name" value="C1q_dom"/>
</dbReference>
<dbReference type="SUPFAM" id="SSF49842">
    <property type="entry name" value="TNF-like"/>
    <property type="match status" value="1"/>
</dbReference>
<dbReference type="PROSITE" id="PS50871">
    <property type="entry name" value="C1Q"/>
    <property type="match status" value="1"/>
</dbReference>
<comment type="subcellular location">
    <subcellularLocation>
        <location evidence="1">Secreted</location>
    </subcellularLocation>
</comment>
<dbReference type="InterPro" id="IPR050822">
    <property type="entry name" value="Cerebellin_Synaptic_Org"/>
</dbReference>
<evidence type="ECO:0000256" key="1">
    <source>
        <dbReference type="ARBA" id="ARBA00004613"/>
    </source>
</evidence>
<protein>
    <recommendedName>
        <fullName evidence="4">C1q domain-containing protein</fullName>
    </recommendedName>
</protein>
<keyword evidence="2" id="KW-0964">Secreted</keyword>
<evidence type="ECO:0000313" key="5">
    <source>
        <dbReference type="EMBL" id="KAK3083665.1"/>
    </source>
</evidence>
<feature type="domain" description="C1q" evidence="4">
    <location>
        <begin position="2"/>
        <end position="132"/>
    </location>
</feature>
<comment type="caution">
    <text evidence="5">The sequence shown here is derived from an EMBL/GenBank/DDBJ whole genome shotgun (WGS) entry which is preliminary data.</text>
</comment>
<dbReference type="PANTHER" id="PTHR22923:SF116">
    <property type="entry name" value="C1Q DOMAIN-CONTAINING PROTEIN"/>
    <property type="match status" value="1"/>
</dbReference>
<keyword evidence="6" id="KW-1185">Reference proteome</keyword>
<dbReference type="SMART" id="SM00110">
    <property type="entry name" value="C1Q"/>
    <property type="match status" value="1"/>
</dbReference>
<sequence>SSNTSKIAFYTGLNSSLQNLPYNYKLVFDKVYLNEGKAYDFHTGIFTCPTDGIYVFHWTITTKAGQYFYTDFMVNGNVVGRSRPHAAYVNRAASSTAVQRLVKGDKVWIEPSGNYTGQYAYEGWSFYSGYMI</sequence>
<dbReference type="AlphaFoldDB" id="A0AA88XEB2"/>
<dbReference type="PANTHER" id="PTHR22923">
    <property type="entry name" value="CEREBELLIN-RELATED"/>
    <property type="match status" value="1"/>
</dbReference>
<evidence type="ECO:0000256" key="3">
    <source>
        <dbReference type="ARBA" id="ARBA00022729"/>
    </source>
</evidence>
<accession>A0AA88XEB2</accession>
<dbReference type="Gene3D" id="2.60.120.40">
    <property type="match status" value="1"/>
</dbReference>
<proteinExistence type="predicted"/>
<dbReference type="PRINTS" id="PR00007">
    <property type="entry name" value="COMPLEMNTC1Q"/>
</dbReference>
<gene>
    <name evidence="5" type="ORF">FSP39_000967</name>
</gene>
<keyword evidence="3" id="KW-0732">Signal</keyword>
<dbReference type="Proteomes" id="UP001186944">
    <property type="component" value="Unassembled WGS sequence"/>
</dbReference>
<dbReference type="GO" id="GO:0005576">
    <property type="term" value="C:extracellular region"/>
    <property type="evidence" value="ECO:0007669"/>
    <property type="project" value="UniProtKB-SubCell"/>
</dbReference>
<reference evidence="5" key="1">
    <citation type="submission" date="2019-08" db="EMBL/GenBank/DDBJ databases">
        <title>The improved chromosome-level genome for the pearl oyster Pinctada fucata martensii using PacBio sequencing and Hi-C.</title>
        <authorList>
            <person name="Zheng Z."/>
        </authorList>
    </citation>
    <scope>NUCLEOTIDE SEQUENCE</scope>
    <source>
        <strain evidence="5">ZZ-2019</strain>
        <tissue evidence="5">Adductor muscle</tissue>
    </source>
</reference>
<evidence type="ECO:0000259" key="4">
    <source>
        <dbReference type="PROSITE" id="PS50871"/>
    </source>
</evidence>
<organism evidence="5 6">
    <name type="scientific">Pinctada imbricata</name>
    <name type="common">Atlantic pearl-oyster</name>
    <name type="synonym">Pinctada martensii</name>
    <dbReference type="NCBI Taxonomy" id="66713"/>
    <lineage>
        <taxon>Eukaryota</taxon>
        <taxon>Metazoa</taxon>
        <taxon>Spiralia</taxon>
        <taxon>Lophotrochozoa</taxon>
        <taxon>Mollusca</taxon>
        <taxon>Bivalvia</taxon>
        <taxon>Autobranchia</taxon>
        <taxon>Pteriomorphia</taxon>
        <taxon>Pterioida</taxon>
        <taxon>Pterioidea</taxon>
        <taxon>Pteriidae</taxon>
        <taxon>Pinctada</taxon>
    </lineage>
</organism>
<dbReference type="EMBL" id="VSWD01000013">
    <property type="protein sequence ID" value="KAK3083665.1"/>
    <property type="molecule type" value="Genomic_DNA"/>
</dbReference>